<evidence type="ECO:0000313" key="3">
    <source>
        <dbReference type="Proteomes" id="UP000663866"/>
    </source>
</evidence>
<dbReference type="Proteomes" id="UP000663866">
    <property type="component" value="Unassembled WGS sequence"/>
</dbReference>
<feature type="non-terminal residue" evidence="2">
    <location>
        <position position="1"/>
    </location>
</feature>
<reference evidence="2" key="1">
    <citation type="submission" date="2021-02" db="EMBL/GenBank/DDBJ databases">
        <authorList>
            <person name="Nowell W R."/>
        </authorList>
    </citation>
    <scope>NUCLEOTIDE SEQUENCE</scope>
</reference>
<keyword evidence="3" id="KW-1185">Reference proteome</keyword>
<organism evidence="2 3">
    <name type="scientific">Rotaria magnacalcarata</name>
    <dbReference type="NCBI Taxonomy" id="392030"/>
    <lineage>
        <taxon>Eukaryota</taxon>
        <taxon>Metazoa</taxon>
        <taxon>Spiralia</taxon>
        <taxon>Gnathifera</taxon>
        <taxon>Rotifera</taxon>
        <taxon>Eurotatoria</taxon>
        <taxon>Bdelloidea</taxon>
        <taxon>Philodinida</taxon>
        <taxon>Philodinidae</taxon>
        <taxon>Rotaria</taxon>
    </lineage>
</organism>
<sequence>MNKSKRNQTLDSFVIKKPKIMSTIKENPYINQDENELTNVTSNSSEININQDITTDNAQEITPPSIHSETSLLSNQNDHLSSISSNIPDDENIDNSLRTSSCAGDKENADHSAILSKDSVGYEELISHLLSLKTVNETSDTISAMFKSTKKCKRILYCMNNRPVVDSCSIQKCLERDPGAYISSPRFSTDEMKYLIELGPRATNNLAENDDVESTSKKSLSFQDRWYCDYPLIEYSILKDRAYCFACRLFGSGPGSLLADRAWTTNGVYQWKKMTGKYGKLNKHFKSTAHISAYQRLQTHCIIYCICLERVYANHRQQELLKLNRYVISTLLDVTKVLTRQSLSFRAEIESE</sequence>
<protein>
    <recommendedName>
        <fullName evidence="1">TTF-type domain-containing protein</fullName>
    </recommendedName>
</protein>
<dbReference type="InterPro" id="IPR006580">
    <property type="entry name" value="Znf_TTF"/>
</dbReference>
<gene>
    <name evidence="2" type="ORF">OVN521_LOCUS35367</name>
</gene>
<dbReference type="AlphaFoldDB" id="A0A820PX34"/>
<proteinExistence type="predicted"/>
<feature type="domain" description="TTF-type" evidence="1">
    <location>
        <begin position="218"/>
        <end position="317"/>
    </location>
</feature>
<accession>A0A820PX34</accession>
<comment type="caution">
    <text evidence="2">The sequence shown here is derived from an EMBL/GenBank/DDBJ whole genome shotgun (WGS) entry which is preliminary data.</text>
</comment>
<evidence type="ECO:0000259" key="1">
    <source>
        <dbReference type="SMART" id="SM00597"/>
    </source>
</evidence>
<dbReference type="EMBL" id="CAJOBG010041436">
    <property type="protein sequence ID" value="CAF4409341.1"/>
    <property type="molecule type" value="Genomic_DNA"/>
</dbReference>
<name>A0A820PX34_9BILA</name>
<dbReference type="SMART" id="SM00597">
    <property type="entry name" value="ZnF_TTF"/>
    <property type="match status" value="1"/>
</dbReference>
<evidence type="ECO:0000313" key="2">
    <source>
        <dbReference type="EMBL" id="CAF4409341.1"/>
    </source>
</evidence>